<dbReference type="Pfam" id="PF14004">
    <property type="entry name" value="DUF4227"/>
    <property type="match status" value="1"/>
</dbReference>
<dbReference type="RefSeq" id="WP_380705992.1">
    <property type="nucleotide sequence ID" value="NZ_JBHSAP010000018.1"/>
</dbReference>
<evidence type="ECO:0000313" key="2">
    <source>
        <dbReference type="Proteomes" id="UP001595843"/>
    </source>
</evidence>
<proteinExistence type="predicted"/>
<gene>
    <name evidence="1" type="ORF">ACFOUO_15315</name>
</gene>
<protein>
    <submittedName>
        <fullName evidence="1">DUF4227 family protein</fullName>
    </submittedName>
</protein>
<organism evidence="1 2">
    <name type="scientific">Salinithrix halophila</name>
    <dbReference type="NCBI Taxonomy" id="1485204"/>
    <lineage>
        <taxon>Bacteria</taxon>
        <taxon>Bacillati</taxon>
        <taxon>Bacillota</taxon>
        <taxon>Bacilli</taxon>
        <taxon>Bacillales</taxon>
        <taxon>Thermoactinomycetaceae</taxon>
        <taxon>Salinithrix</taxon>
    </lineage>
</organism>
<sequence length="80" mass="9213">MVISLKRLAGWAKFLTAFLVLTLILYQGIALFSQWIQPSHRYGEPRGGAVKVFAPYGKPEVRVEEISLTDRLRLFYWLGE</sequence>
<dbReference type="Proteomes" id="UP001595843">
    <property type="component" value="Unassembled WGS sequence"/>
</dbReference>
<evidence type="ECO:0000313" key="1">
    <source>
        <dbReference type="EMBL" id="MFC4078167.1"/>
    </source>
</evidence>
<name>A0ABV8JGQ6_9BACL</name>
<comment type="caution">
    <text evidence="1">The sequence shown here is derived from an EMBL/GenBank/DDBJ whole genome shotgun (WGS) entry which is preliminary data.</text>
</comment>
<dbReference type="InterPro" id="IPR025321">
    <property type="entry name" value="DUF4227"/>
</dbReference>
<keyword evidence="2" id="KW-1185">Reference proteome</keyword>
<accession>A0ABV8JGQ6</accession>
<reference evidence="2" key="1">
    <citation type="journal article" date="2019" name="Int. J. Syst. Evol. Microbiol.">
        <title>The Global Catalogue of Microorganisms (GCM) 10K type strain sequencing project: providing services to taxonomists for standard genome sequencing and annotation.</title>
        <authorList>
            <consortium name="The Broad Institute Genomics Platform"/>
            <consortium name="The Broad Institute Genome Sequencing Center for Infectious Disease"/>
            <person name="Wu L."/>
            <person name="Ma J."/>
        </authorList>
    </citation>
    <scope>NUCLEOTIDE SEQUENCE [LARGE SCALE GENOMIC DNA]</scope>
    <source>
        <strain evidence="2">IBRC-M 10813</strain>
    </source>
</reference>
<dbReference type="EMBL" id="JBHSAP010000018">
    <property type="protein sequence ID" value="MFC4078167.1"/>
    <property type="molecule type" value="Genomic_DNA"/>
</dbReference>